<protein>
    <recommendedName>
        <fullName evidence="3">17 kDa surface antigen</fullName>
    </recommendedName>
</protein>
<sequence length="106" mass="11066">MKKQLVLAAAALATLSAPAAAHPNGRAHGYHNRSAHARAYQAPRYYGERYRDARVCRDKGTGGTVIGAIAGGLAGRELLRRDRTAGTIGGAALGALAGRAIDRNCR</sequence>
<name>A0A6J4SLF0_9SPHN</name>
<proteinExistence type="inferred from homology"/>
<reference evidence="7" key="1">
    <citation type="submission" date="2020-02" db="EMBL/GenBank/DDBJ databases">
        <authorList>
            <person name="Meier V. D."/>
        </authorList>
    </citation>
    <scope>NUCLEOTIDE SEQUENCE</scope>
    <source>
        <strain evidence="7">AVDCRST_MAG39</strain>
    </source>
</reference>
<dbReference type="GO" id="GO:0009279">
    <property type="term" value="C:cell outer membrane"/>
    <property type="evidence" value="ECO:0007669"/>
    <property type="project" value="UniProtKB-SubCell"/>
</dbReference>
<comment type="similarity">
    <text evidence="2">Belongs to the rickettsiale 17 kDa surface antigen family.</text>
</comment>
<evidence type="ECO:0000313" key="7">
    <source>
        <dbReference type="EMBL" id="CAA9502297.1"/>
    </source>
</evidence>
<comment type="subcellular location">
    <subcellularLocation>
        <location evidence="1">Cell outer membrane</location>
        <topology evidence="1">Lipid-anchor</topology>
    </subcellularLocation>
</comment>
<keyword evidence="5" id="KW-0732">Signal</keyword>
<evidence type="ECO:0000256" key="2">
    <source>
        <dbReference type="ARBA" id="ARBA00008681"/>
    </source>
</evidence>
<keyword evidence="4" id="KW-0449">Lipoprotein</keyword>
<dbReference type="InterPro" id="IPR008816">
    <property type="entry name" value="Gly_zipper_2TM_dom"/>
</dbReference>
<feature type="domain" description="Glycine zipper 2TM" evidence="6">
    <location>
        <begin position="62"/>
        <end position="101"/>
    </location>
</feature>
<accession>A0A6J4SLF0</accession>
<dbReference type="Pfam" id="PF05433">
    <property type="entry name" value="Rick_17kDa_Anti"/>
    <property type="match status" value="1"/>
</dbReference>
<feature type="signal peptide" evidence="5">
    <location>
        <begin position="1"/>
        <end position="21"/>
    </location>
</feature>
<evidence type="ECO:0000256" key="4">
    <source>
        <dbReference type="ARBA" id="ARBA00023288"/>
    </source>
</evidence>
<evidence type="ECO:0000259" key="6">
    <source>
        <dbReference type="Pfam" id="PF05433"/>
    </source>
</evidence>
<dbReference type="EMBL" id="CADCVW010000058">
    <property type="protein sequence ID" value="CAA9502297.1"/>
    <property type="molecule type" value="Genomic_DNA"/>
</dbReference>
<organism evidence="7">
    <name type="scientific">uncultured Sphingomonadaceae bacterium</name>
    <dbReference type="NCBI Taxonomy" id="169976"/>
    <lineage>
        <taxon>Bacteria</taxon>
        <taxon>Pseudomonadati</taxon>
        <taxon>Pseudomonadota</taxon>
        <taxon>Alphaproteobacteria</taxon>
        <taxon>Sphingomonadales</taxon>
        <taxon>Sphingomonadaceae</taxon>
        <taxon>environmental samples</taxon>
    </lineage>
</organism>
<evidence type="ECO:0000256" key="5">
    <source>
        <dbReference type="SAM" id="SignalP"/>
    </source>
</evidence>
<feature type="chain" id="PRO_5026983411" description="17 kDa surface antigen" evidence="5">
    <location>
        <begin position="22"/>
        <end position="106"/>
    </location>
</feature>
<gene>
    <name evidence="7" type="ORF">AVDCRST_MAG39-1440</name>
</gene>
<evidence type="ECO:0000256" key="1">
    <source>
        <dbReference type="ARBA" id="ARBA00004459"/>
    </source>
</evidence>
<dbReference type="AlphaFoldDB" id="A0A6J4SLF0"/>
<evidence type="ECO:0000256" key="3">
    <source>
        <dbReference type="ARBA" id="ARBA00015281"/>
    </source>
</evidence>